<feature type="domain" description="TF-B3" evidence="7">
    <location>
        <begin position="80"/>
        <end position="176"/>
    </location>
</feature>
<gene>
    <name evidence="8" type="ORF">EJB05_20954</name>
</gene>
<sequence>MKTQHDSKQKKRNVPSDFKDGKMMVPIDSNNKKRKREEPHTLFKKEKRMQSNDNEKKIHGGNRKEKKNYCGGEKKKRDTTLSFFKVICNNFKESLIIPPSVVPELEGMTNHNVYLQDSEGKVSTVRLSVVDGSLAFNQGWNNFASDHFIKWGEFMLFECSAGSTSDFFSVRIFGRDSRERLHSDVGRKRDVARKKKMHTNTHGDLMPLEVKLEDTEGDCYFSGEYTRRKDPETHHVTVLTKEDPKSVECMVGSGPVPLDNRNGNEVIQQCRTQGMSPIRSKREILVVESESLIHENNIVNLTRSTADSDTQHMPAHTNEDPKRLHSGTGNGQSTVIDEEKGILPGVECGTKSTSPKCSIKRVASVDATPLTHENDDMSKHDLKLHDSGEDLRWKQEIISIHFESTTAVKKYNNSNNGEMNISRDISRKYEAPGGFRCLEKWKNRTVCDRSVLDDTELFKPESTQKTDSQPVVAVEYDAVGLNSGDKCFLSKDTHACSQPVHAMPFKDPSRPDRVTEYEQDGTEINHSIDGKGTVVQLQTKKEQLDTVGSIVNAPGNNNLVCANLIVACNSGPIELNPARSESTFALVESQPTMPIKCPSSPDRISNFGSSRTEVNDNVNGEGIPKLEAKMGHLEPRDTFGSQSTDIPVCANNVAARQSDHCVFKQEDRNSIDFLTHVKTEILTPVKPEILEPDERSLLKISLQFCIPNSTQKWLEIIVRSC</sequence>
<dbReference type="InterPro" id="IPR003340">
    <property type="entry name" value="B3_DNA-bd"/>
</dbReference>
<name>A0A5J9V228_9POAL</name>
<dbReference type="AlphaFoldDB" id="A0A5J9V228"/>
<evidence type="ECO:0000256" key="3">
    <source>
        <dbReference type="ARBA" id="ARBA00023125"/>
    </source>
</evidence>
<reference evidence="8 9" key="1">
    <citation type="journal article" date="2019" name="Sci. Rep.">
        <title>A high-quality genome of Eragrostis curvula grass provides insights into Poaceae evolution and supports new strategies to enhance forage quality.</title>
        <authorList>
            <person name="Carballo J."/>
            <person name="Santos B.A.C.M."/>
            <person name="Zappacosta D."/>
            <person name="Garbus I."/>
            <person name="Selva J.P."/>
            <person name="Gallo C.A."/>
            <person name="Diaz A."/>
            <person name="Albertini E."/>
            <person name="Caccamo M."/>
            <person name="Echenique V."/>
        </authorList>
    </citation>
    <scope>NUCLEOTIDE SEQUENCE [LARGE SCALE GENOMIC DNA]</scope>
    <source>
        <strain evidence="9">cv. Victoria</strain>
        <tissue evidence="8">Leaf</tissue>
    </source>
</reference>
<dbReference type="PANTHER" id="PTHR31920">
    <property type="entry name" value="B3 DOMAIN-CONTAINING"/>
    <property type="match status" value="1"/>
</dbReference>
<evidence type="ECO:0000313" key="9">
    <source>
        <dbReference type="Proteomes" id="UP000324897"/>
    </source>
</evidence>
<keyword evidence="4" id="KW-0804">Transcription</keyword>
<evidence type="ECO:0000256" key="5">
    <source>
        <dbReference type="ARBA" id="ARBA00023242"/>
    </source>
</evidence>
<evidence type="ECO:0000256" key="6">
    <source>
        <dbReference type="SAM" id="MobiDB-lite"/>
    </source>
</evidence>
<keyword evidence="2" id="KW-0805">Transcription regulation</keyword>
<dbReference type="Gramene" id="TVU29390">
    <property type="protein sequence ID" value="TVU29390"/>
    <property type="gene ID" value="EJB05_20954"/>
</dbReference>
<evidence type="ECO:0000256" key="2">
    <source>
        <dbReference type="ARBA" id="ARBA00023015"/>
    </source>
</evidence>
<dbReference type="PANTHER" id="PTHR31920:SF144">
    <property type="entry name" value="B3 DOMAIN-CONTAINING PROTEIN OS02G0598200"/>
    <property type="match status" value="1"/>
</dbReference>
<dbReference type="CDD" id="cd10017">
    <property type="entry name" value="B3_DNA"/>
    <property type="match status" value="1"/>
</dbReference>
<dbReference type="InterPro" id="IPR050655">
    <property type="entry name" value="Plant_B3_domain"/>
</dbReference>
<evidence type="ECO:0000256" key="1">
    <source>
        <dbReference type="ARBA" id="ARBA00004123"/>
    </source>
</evidence>
<feature type="region of interest" description="Disordered" evidence="6">
    <location>
        <begin position="305"/>
        <end position="335"/>
    </location>
</feature>
<dbReference type="PROSITE" id="PS50863">
    <property type="entry name" value="B3"/>
    <property type="match status" value="1"/>
</dbReference>
<dbReference type="SUPFAM" id="SSF101936">
    <property type="entry name" value="DNA-binding pseudobarrel domain"/>
    <property type="match status" value="1"/>
</dbReference>
<feature type="compositionally biased region" description="Basic and acidic residues" evidence="6">
    <location>
        <begin position="36"/>
        <end position="58"/>
    </location>
</feature>
<organism evidence="8 9">
    <name type="scientific">Eragrostis curvula</name>
    <name type="common">weeping love grass</name>
    <dbReference type="NCBI Taxonomy" id="38414"/>
    <lineage>
        <taxon>Eukaryota</taxon>
        <taxon>Viridiplantae</taxon>
        <taxon>Streptophyta</taxon>
        <taxon>Embryophyta</taxon>
        <taxon>Tracheophyta</taxon>
        <taxon>Spermatophyta</taxon>
        <taxon>Magnoliopsida</taxon>
        <taxon>Liliopsida</taxon>
        <taxon>Poales</taxon>
        <taxon>Poaceae</taxon>
        <taxon>PACMAD clade</taxon>
        <taxon>Chloridoideae</taxon>
        <taxon>Eragrostideae</taxon>
        <taxon>Eragrostidinae</taxon>
        <taxon>Eragrostis</taxon>
    </lineage>
</organism>
<dbReference type="OrthoDB" id="635132at2759"/>
<feature type="region of interest" description="Disordered" evidence="6">
    <location>
        <begin position="1"/>
        <end position="73"/>
    </location>
</feature>
<dbReference type="EMBL" id="RWGY01000011">
    <property type="protein sequence ID" value="TVU29390.1"/>
    <property type="molecule type" value="Genomic_DNA"/>
</dbReference>
<keyword evidence="5" id="KW-0539">Nucleus</keyword>
<comment type="subcellular location">
    <subcellularLocation>
        <location evidence="1">Nucleus</location>
    </subcellularLocation>
</comment>
<dbReference type="GO" id="GO:0003677">
    <property type="term" value="F:DNA binding"/>
    <property type="evidence" value="ECO:0007669"/>
    <property type="project" value="UniProtKB-KW"/>
</dbReference>
<accession>A0A5J9V228</accession>
<dbReference type="Proteomes" id="UP000324897">
    <property type="component" value="Chromosome 1"/>
</dbReference>
<dbReference type="Pfam" id="PF02362">
    <property type="entry name" value="B3"/>
    <property type="match status" value="1"/>
</dbReference>
<protein>
    <recommendedName>
        <fullName evidence="7">TF-B3 domain-containing protein</fullName>
    </recommendedName>
</protein>
<keyword evidence="9" id="KW-1185">Reference proteome</keyword>
<comment type="caution">
    <text evidence="8">The sequence shown here is derived from an EMBL/GenBank/DDBJ whole genome shotgun (WGS) entry which is preliminary data.</text>
</comment>
<evidence type="ECO:0000313" key="8">
    <source>
        <dbReference type="EMBL" id="TVU29390.1"/>
    </source>
</evidence>
<dbReference type="Gene3D" id="2.40.330.10">
    <property type="entry name" value="DNA-binding pseudobarrel domain"/>
    <property type="match status" value="1"/>
</dbReference>
<evidence type="ECO:0000259" key="7">
    <source>
        <dbReference type="PROSITE" id="PS50863"/>
    </source>
</evidence>
<dbReference type="InterPro" id="IPR015300">
    <property type="entry name" value="DNA-bd_pseudobarrel_sf"/>
</dbReference>
<evidence type="ECO:0000256" key="4">
    <source>
        <dbReference type="ARBA" id="ARBA00023163"/>
    </source>
</evidence>
<keyword evidence="3" id="KW-0238">DNA-binding</keyword>
<dbReference type="GO" id="GO:0005634">
    <property type="term" value="C:nucleus"/>
    <property type="evidence" value="ECO:0007669"/>
    <property type="project" value="UniProtKB-SubCell"/>
</dbReference>
<proteinExistence type="predicted"/>